<keyword evidence="2" id="KW-1185">Reference proteome</keyword>
<accession>A0ABS2AVD1</accession>
<evidence type="ECO:0000313" key="2">
    <source>
        <dbReference type="Proteomes" id="UP000632138"/>
    </source>
</evidence>
<evidence type="ECO:0008006" key="3">
    <source>
        <dbReference type="Google" id="ProtNLM"/>
    </source>
</evidence>
<evidence type="ECO:0000313" key="1">
    <source>
        <dbReference type="EMBL" id="MBM2623799.1"/>
    </source>
</evidence>
<dbReference type="RefSeq" id="WP_203384150.1">
    <property type="nucleotide sequence ID" value="NZ_JAENHP010000045.1"/>
</dbReference>
<dbReference type="Proteomes" id="UP000632138">
    <property type="component" value="Unassembled WGS sequence"/>
</dbReference>
<reference evidence="1 2" key="1">
    <citation type="submission" date="2021-01" db="EMBL/GenBank/DDBJ databases">
        <title>Actinoplanes sp. nov. LDG1-06 isolated from lichen.</title>
        <authorList>
            <person name="Saeng-In P."/>
            <person name="Phongsopitanun W."/>
            <person name="Kanchanasin P."/>
            <person name="Yuki M."/>
            <person name="Kudo T."/>
            <person name="Ohkuma M."/>
            <person name="Tanasupawat S."/>
        </authorList>
    </citation>
    <scope>NUCLEOTIDE SEQUENCE [LARGE SCALE GENOMIC DNA]</scope>
    <source>
        <strain evidence="1 2">LDG1-06</strain>
    </source>
</reference>
<organism evidence="1 2">
    <name type="scientific">Paractinoplanes ovalisporus</name>
    <dbReference type="NCBI Taxonomy" id="2810368"/>
    <lineage>
        <taxon>Bacteria</taxon>
        <taxon>Bacillati</taxon>
        <taxon>Actinomycetota</taxon>
        <taxon>Actinomycetes</taxon>
        <taxon>Micromonosporales</taxon>
        <taxon>Micromonosporaceae</taxon>
        <taxon>Paractinoplanes</taxon>
    </lineage>
</organism>
<gene>
    <name evidence="1" type="ORF">JIG36_50755</name>
</gene>
<sequence length="201" mass="22308">MASLKTDALRACDAALGIHDFKKRRGVYLRSTAASTGDGWLGLNLATWDMPEALHVSPVVGVRYEHLERVLVETAGWSAPLAGVTRPLGYLMPQNSFVQWEFKSGTDLAATAQELAVAVSQYGQPFIDQWSDWQAFSTSIEESGLLAEHVKYYVLPTIRALSGDMPGADRLIRQELDRTGNSTDLYAKSYREFARKFSQAF</sequence>
<name>A0ABS2AVD1_9ACTN</name>
<proteinExistence type="predicted"/>
<comment type="caution">
    <text evidence="1">The sequence shown here is derived from an EMBL/GenBank/DDBJ whole genome shotgun (WGS) entry which is preliminary data.</text>
</comment>
<dbReference type="EMBL" id="JAENHP010000045">
    <property type="protein sequence ID" value="MBM2623799.1"/>
    <property type="molecule type" value="Genomic_DNA"/>
</dbReference>
<protein>
    <recommendedName>
        <fullName evidence="3">DUF4304 domain-containing protein</fullName>
    </recommendedName>
</protein>